<dbReference type="EMBL" id="FOVH01000002">
    <property type="protein sequence ID" value="SFN52777.1"/>
    <property type="molecule type" value="Genomic_DNA"/>
</dbReference>
<dbReference type="RefSeq" id="WP_021597515.1">
    <property type="nucleotide sequence ID" value="NZ_CP083237.1"/>
</dbReference>
<evidence type="ECO:0000313" key="1">
    <source>
        <dbReference type="EMBL" id="SFN52777.1"/>
    </source>
</evidence>
<dbReference type="GeneID" id="99649937"/>
<dbReference type="InParanoid" id="A0A1I4ZRI4"/>
<proteinExistence type="predicted"/>
<reference evidence="1 2" key="1">
    <citation type="submission" date="2016-10" db="EMBL/GenBank/DDBJ databases">
        <authorList>
            <person name="de Groot N.N."/>
        </authorList>
    </citation>
    <scope>NUCLEOTIDE SEQUENCE [LARGE SCALE GENOMIC DNA]</scope>
    <source>
        <strain evidence="1 2">DSM 43067</strain>
    </source>
</reference>
<dbReference type="OrthoDB" id="3629087at2"/>
<name>A0A1I4ZRI4_9ACTN</name>
<protein>
    <recommendedName>
        <fullName evidence="3">PH domain-containing protein</fullName>
    </recommendedName>
</protein>
<evidence type="ECO:0008006" key="3">
    <source>
        <dbReference type="Google" id="ProtNLM"/>
    </source>
</evidence>
<dbReference type="Proteomes" id="UP000183413">
    <property type="component" value="Unassembled WGS sequence"/>
</dbReference>
<evidence type="ECO:0000313" key="2">
    <source>
        <dbReference type="Proteomes" id="UP000183413"/>
    </source>
</evidence>
<dbReference type="STRING" id="1993.SAMN04489713_102301"/>
<sequence length="120" mass="12999">MPVPRPLRERCREFLGIDGEIRYIFPAMAYGGGAGFIFVVTDEQVAVISTGSLSRSTPKTIWGSYPRGTRIGPVETGAGASFEFAGAVFEVDDEYVPVVNAADTEIFARDSLPRDPLPDL</sequence>
<dbReference type="eggNOG" id="ENOG503481J">
    <property type="taxonomic scope" value="Bacteria"/>
</dbReference>
<gene>
    <name evidence="1" type="ORF">SAMN04489713_102301</name>
</gene>
<keyword evidence="2" id="KW-1185">Reference proteome</keyword>
<dbReference type="AlphaFoldDB" id="A0A1I4ZRI4"/>
<organism evidence="1 2">
    <name type="scientific">Actinomadura madurae</name>
    <dbReference type="NCBI Taxonomy" id="1993"/>
    <lineage>
        <taxon>Bacteria</taxon>
        <taxon>Bacillati</taxon>
        <taxon>Actinomycetota</taxon>
        <taxon>Actinomycetes</taxon>
        <taxon>Streptosporangiales</taxon>
        <taxon>Thermomonosporaceae</taxon>
        <taxon>Actinomadura</taxon>
    </lineage>
</organism>
<accession>A0A1I4ZRI4</accession>